<dbReference type="AlphaFoldDB" id="A0A0L8KQS0"/>
<accession>A0A0L8KQS0</accession>
<feature type="transmembrane region" description="Helical" evidence="1">
    <location>
        <begin position="100"/>
        <end position="121"/>
    </location>
</feature>
<sequence>MAAHAAAPAGRRISTHGWGGPVAVGVLYGLYAATVARHGGPTTLGQLWLGLISAIVLAVSIRTLHRHGRALPRELHAAAWGSLSGIAVGFLFSLSDASILSSSGLGLAFGTVNAAGAYYMYYTHEDAQGRPAPY</sequence>
<keyword evidence="1" id="KW-0472">Membrane</keyword>
<name>A0A0L8KQS0_STRVR</name>
<organism evidence="2 3">
    <name type="scientific">Streptomyces viridochromogenes</name>
    <dbReference type="NCBI Taxonomy" id="1938"/>
    <lineage>
        <taxon>Bacteria</taxon>
        <taxon>Bacillati</taxon>
        <taxon>Actinomycetota</taxon>
        <taxon>Actinomycetes</taxon>
        <taxon>Kitasatosporales</taxon>
        <taxon>Streptomycetaceae</taxon>
        <taxon>Streptomyces</taxon>
    </lineage>
</organism>
<dbReference type="PATRIC" id="fig|1938.6.peg.2990"/>
<gene>
    <name evidence="2" type="ORF">ADK34_13805</name>
</gene>
<dbReference type="EMBL" id="LGUP01000116">
    <property type="protein sequence ID" value="KOG28298.1"/>
    <property type="molecule type" value="Genomic_DNA"/>
</dbReference>
<protein>
    <submittedName>
        <fullName evidence="2">Uncharacterized protein</fullName>
    </submittedName>
</protein>
<evidence type="ECO:0000256" key="1">
    <source>
        <dbReference type="SAM" id="Phobius"/>
    </source>
</evidence>
<feature type="transmembrane region" description="Helical" evidence="1">
    <location>
        <begin position="47"/>
        <end position="65"/>
    </location>
</feature>
<proteinExistence type="predicted"/>
<comment type="caution">
    <text evidence="2">The sequence shown here is derived from an EMBL/GenBank/DDBJ whole genome shotgun (WGS) entry which is preliminary data.</text>
</comment>
<feature type="transmembrane region" description="Helical" evidence="1">
    <location>
        <begin position="77"/>
        <end position="94"/>
    </location>
</feature>
<keyword evidence="1" id="KW-1133">Transmembrane helix</keyword>
<dbReference type="Proteomes" id="UP000037023">
    <property type="component" value="Unassembled WGS sequence"/>
</dbReference>
<evidence type="ECO:0000313" key="3">
    <source>
        <dbReference type="Proteomes" id="UP000037023"/>
    </source>
</evidence>
<reference evidence="2 3" key="1">
    <citation type="submission" date="2015-06" db="EMBL/GenBank/DDBJ databases">
        <authorList>
            <person name="Hoefler B.C."/>
            <person name="Straight P.D."/>
        </authorList>
    </citation>
    <scope>NUCLEOTIDE SEQUENCE [LARGE SCALE GENOMIC DNA]</scope>
    <source>
        <strain evidence="2 3">NRRL 3427</strain>
    </source>
</reference>
<keyword evidence="1" id="KW-0812">Transmembrane</keyword>
<dbReference type="OrthoDB" id="4233344at2"/>
<dbReference type="RefSeq" id="WP_033201540.1">
    <property type="nucleotide sequence ID" value="NZ_LGUP01000116.1"/>
</dbReference>
<evidence type="ECO:0000313" key="2">
    <source>
        <dbReference type="EMBL" id="KOG28298.1"/>
    </source>
</evidence>